<evidence type="ECO:0000256" key="2">
    <source>
        <dbReference type="ARBA" id="ARBA00006185"/>
    </source>
</evidence>
<reference evidence="11 12" key="1">
    <citation type="journal article" date="2018" name="PLoS ONE">
        <title>The draft genome of Kipferlia bialata reveals reductive genome evolution in fornicate parasites.</title>
        <authorList>
            <person name="Tanifuji G."/>
            <person name="Takabayashi S."/>
            <person name="Kume K."/>
            <person name="Takagi M."/>
            <person name="Nakayama T."/>
            <person name="Kamikawa R."/>
            <person name="Inagaki Y."/>
            <person name="Hashimoto T."/>
        </authorList>
    </citation>
    <scope>NUCLEOTIDE SEQUENCE [LARGE SCALE GENOMIC DNA]</scope>
    <source>
        <strain evidence="11">NY0173</strain>
    </source>
</reference>
<evidence type="ECO:0000256" key="10">
    <source>
        <dbReference type="RuleBase" id="RU364027"/>
    </source>
</evidence>
<evidence type="ECO:0000256" key="1">
    <source>
        <dbReference type="ARBA" id="ARBA00004511"/>
    </source>
</evidence>
<evidence type="ECO:0000256" key="3">
    <source>
        <dbReference type="ARBA" id="ARBA00018074"/>
    </source>
</evidence>
<gene>
    <name evidence="11" type="ORF">KIPB_001896</name>
</gene>
<dbReference type="GO" id="GO:0034727">
    <property type="term" value="P:piecemeal microautophagy of the nucleus"/>
    <property type="evidence" value="ECO:0007669"/>
    <property type="project" value="TreeGrafter"/>
</dbReference>
<dbReference type="GO" id="GO:0006869">
    <property type="term" value="P:lipid transport"/>
    <property type="evidence" value="ECO:0007669"/>
    <property type="project" value="UniProtKB-KW"/>
</dbReference>
<feature type="transmembrane region" description="Helical" evidence="10">
    <location>
        <begin position="56"/>
        <end position="77"/>
    </location>
</feature>
<dbReference type="GO" id="GO:0061709">
    <property type="term" value="P:reticulophagy"/>
    <property type="evidence" value="ECO:0007669"/>
    <property type="project" value="TreeGrafter"/>
</dbReference>
<dbReference type="AlphaFoldDB" id="A0A9K3CSQ4"/>
<evidence type="ECO:0000256" key="4">
    <source>
        <dbReference type="ARBA" id="ARBA00022448"/>
    </source>
</evidence>
<evidence type="ECO:0000256" key="9">
    <source>
        <dbReference type="ARBA" id="ARBA00023136"/>
    </source>
</evidence>
<dbReference type="Proteomes" id="UP000265618">
    <property type="component" value="Unassembled WGS sequence"/>
</dbReference>
<evidence type="ECO:0000256" key="7">
    <source>
        <dbReference type="ARBA" id="ARBA00023006"/>
    </source>
</evidence>
<proteinExistence type="inferred from homology"/>
<comment type="caution">
    <text evidence="10">Lacks conserved residue(s) required for the propagation of feature annotation.</text>
</comment>
<comment type="caution">
    <text evidence="11">The sequence shown here is derived from an EMBL/GenBank/DDBJ whole genome shotgun (WGS) entry which is preliminary data.</text>
</comment>
<dbReference type="Pfam" id="PF04109">
    <property type="entry name" value="ATG9"/>
    <property type="match status" value="1"/>
</dbReference>
<dbReference type="GO" id="GO:0005776">
    <property type="term" value="C:autophagosome"/>
    <property type="evidence" value="ECO:0007669"/>
    <property type="project" value="TreeGrafter"/>
</dbReference>
<dbReference type="PANTHER" id="PTHR13038">
    <property type="entry name" value="APG9 AUTOPHAGY 9"/>
    <property type="match status" value="1"/>
</dbReference>
<evidence type="ECO:0000256" key="8">
    <source>
        <dbReference type="ARBA" id="ARBA00023055"/>
    </source>
</evidence>
<keyword evidence="6 10" id="KW-1133">Transmembrane helix</keyword>
<evidence type="ECO:0000313" key="12">
    <source>
        <dbReference type="Proteomes" id="UP000265618"/>
    </source>
</evidence>
<protein>
    <recommendedName>
        <fullName evidence="3 10">Autophagy-related protein 9</fullName>
    </recommendedName>
</protein>
<dbReference type="OrthoDB" id="2020634at2759"/>
<dbReference type="GO" id="GO:0034497">
    <property type="term" value="P:protein localization to phagophore assembly site"/>
    <property type="evidence" value="ECO:0007669"/>
    <property type="project" value="TreeGrafter"/>
</dbReference>
<keyword evidence="5 10" id="KW-0812">Transmembrane</keyword>
<dbReference type="InterPro" id="IPR007241">
    <property type="entry name" value="Autophagy-rel_prot_9"/>
</dbReference>
<comment type="similarity">
    <text evidence="2 10">Belongs to the ATG9 family.</text>
</comment>
<dbReference type="GO" id="GO:0000422">
    <property type="term" value="P:autophagy of mitochondrion"/>
    <property type="evidence" value="ECO:0007669"/>
    <property type="project" value="TreeGrafter"/>
</dbReference>
<keyword evidence="12" id="KW-1185">Reference proteome</keyword>
<dbReference type="PANTHER" id="PTHR13038:SF10">
    <property type="entry name" value="AUTOPHAGY-RELATED PROTEIN 9"/>
    <property type="match status" value="1"/>
</dbReference>
<dbReference type="EMBL" id="BDIP01000286">
    <property type="protein sequence ID" value="GIQ81004.1"/>
    <property type="molecule type" value="Genomic_DNA"/>
</dbReference>
<feature type="transmembrane region" description="Helical" evidence="10">
    <location>
        <begin position="321"/>
        <end position="342"/>
    </location>
</feature>
<evidence type="ECO:0000256" key="6">
    <source>
        <dbReference type="ARBA" id="ARBA00022989"/>
    </source>
</evidence>
<name>A0A9K3CSQ4_9EUKA</name>
<comment type="subcellular location">
    <subcellularLocation>
        <location evidence="1 10">Preautophagosomal structure membrane</location>
        <topology evidence="1 10">Multi-pass membrane protein</topology>
    </subcellularLocation>
</comment>
<keyword evidence="9 10" id="KW-0472">Membrane</keyword>
<keyword evidence="8 10" id="KW-0445">Lipid transport</keyword>
<evidence type="ECO:0000313" key="11">
    <source>
        <dbReference type="EMBL" id="GIQ81004.1"/>
    </source>
</evidence>
<accession>A0A9K3CSQ4</accession>
<comment type="function">
    <text evidence="10">Phospholipid scramblase involved in autophagy. Cycles between the preautophagosomal structure/phagophore assembly site (PAS) and the cytoplasmic vesicle pool and supplies membrane for the growing autophagosome. Lipid scramblase activity plays a key role in preautophagosomal structure/phagophore assembly by distributing the phospholipids that arrive through ATG2 from the cytoplasmic to the luminal leaflet of the bilayer, thereby driving autophagosomal membrane expansion.</text>
</comment>
<sequence>MSHPNTPKRKGRHPLEWEVFLGLCVDWDGVQGCLGSDSYVCEFSVGWPGWGWLSVWMFPTVACVGYLTYLTLSLLVARRDAALIRPFFTNAGLLSHDLPSMSWGEVVDRILVYLPAVEGRELSAADVQKRLLRYDDYLVAGVKAGLIGVDKMYFPRALLFAVQRIVLYPCFVMSEADESGGQRIELHPLLQSNPDEFAKALCNRARSYGIWALCLSPFLLCYSLVETVFSQAYALYTNTELLSSAQWSNCALYRFRAVGEDKTAFERRIRASYVFAEAYMHQFRYPVKEALLRAISKPLSFLALACLLFPLFLGQGAGDRVIFFGFSMTFLLGLAAASSLAVRAMIPSTAKRYEPARAYSRLQRVLLYTDEKWAAAPASKETRQSIAKLYQPWWRRALKDMVAMFKVPILLLRADNPDSWLVKYVRYIASNTEVEGNGATLRCEESIKPGKEQTEVEGATEYAGLDAVDQAVLTDSEECDPAYTI</sequence>
<organism evidence="11 12">
    <name type="scientific">Kipferlia bialata</name>
    <dbReference type="NCBI Taxonomy" id="797122"/>
    <lineage>
        <taxon>Eukaryota</taxon>
        <taxon>Metamonada</taxon>
        <taxon>Carpediemonas-like organisms</taxon>
        <taxon>Kipferlia</taxon>
    </lineage>
</organism>
<keyword evidence="4 10" id="KW-0813">Transport</keyword>
<keyword evidence="7 10" id="KW-0072">Autophagy</keyword>
<evidence type="ECO:0000256" key="5">
    <source>
        <dbReference type="ARBA" id="ARBA00022692"/>
    </source>
</evidence>
<feature type="transmembrane region" description="Helical" evidence="10">
    <location>
        <begin position="298"/>
        <end position="315"/>
    </location>
</feature>
<dbReference type="GO" id="GO:0034045">
    <property type="term" value="C:phagophore assembly site membrane"/>
    <property type="evidence" value="ECO:0007669"/>
    <property type="project" value="UniProtKB-SubCell"/>
</dbReference>